<dbReference type="PIRSF" id="PIRSF034888">
    <property type="entry name" value="P-loop_UCP034888"/>
    <property type="match status" value="1"/>
</dbReference>
<dbReference type="InterPro" id="IPR027417">
    <property type="entry name" value="P-loop_NTPase"/>
</dbReference>
<dbReference type="Pfam" id="PF13175">
    <property type="entry name" value="AAA_15"/>
    <property type="match status" value="2"/>
</dbReference>
<dbReference type="OrthoDB" id="25344at2157"/>
<dbReference type="AlphaFoldDB" id="D7D871"/>
<proteinExistence type="predicted"/>
<accession>D7D871</accession>
<dbReference type="InterPro" id="IPR051396">
    <property type="entry name" value="Bact_Antivir_Def_Nuclease"/>
</dbReference>
<evidence type="ECO:0000313" key="3">
    <source>
        <dbReference type="Proteomes" id="UP000002573"/>
    </source>
</evidence>
<dbReference type="InterPro" id="IPR014592">
    <property type="entry name" value="P-loop_UCP034888"/>
</dbReference>
<dbReference type="HOGENOM" id="CLU_695628_0_0_2"/>
<organism evidence="2 3">
    <name type="scientific">Staphylothermus hellenicus (strain DSM 12710 / JCM 10830 / BK20S6-10-b1 / P8)</name>
    <dbReference type="NCBI Taxonomy" id="591019"/>
    <lineage>
        <taxon>Archaea</taxon>
        <taxon>Thermoproteota</taxon>
        <taxon>Thermoprotei</taxon>
        <taxon>Desulfurococcales</taxon>
        <taxon>Desulfurococcaceae</taxon>
        <taxon>Staphylothermus</taxon>
    </lineage>
</organism>
<dbReference type="GeneID" id="9234145"/>
<sequence>MTIYPIISIKDFGPFKQASLELKPLTLLIGRNSVGKSMLAYLVWILASLIPDPEIIGEIAVEKGVDRLATETISEIRKGGNVSDKIKNLLKIHIDALPEAISVSLKESLQRTFTTNLEELIRKGASQAIIGVEALRSSLKFAIEDNEVKVIDHKPYMEFFEKLRISVPRPRILRVTYVEKGQEKKIYEDIADSIADLVKATFNMFMSYVVEAFYPLFSATLAALLPDSRAGIARTLLKPYTQPAIAKKVSYADEEFISLYFRLAEMVERGLIDLDMVKPLFKELSCTPEVVFERGVYTVYINTWTGKRLPLAQAPSGVRESLTVALALASRKEPYIVIVEEPEAHLHPRAQRVLARLIARSINSLRKHVVITTHSDYILYVLNNLITLSHDLIKAEKLGYRRDEVLKPDMVSAYLVRAEDGKAVLDRLEVGDEGISEDEFVKVAEELAEERSKILA</sequence>
<dbReference type="EMBL" id="CP002051">
    <property type="protein sequence ID" value="ADI31967.1"/>
    <property type="molecule type" value="Genomic_DNA"/>
</dbReference>
<keyword evidence="3" id="KW-1185">Reference proteome</keyword>
<dbReference type="PANTHER" id="PTHR43581">
    <property type="entry name" value="ATP/GTP PHOSPHATASE"/>
    <property type="match status" value="1"/>
</dbReference>
<protein>
    <recommendedName>
        <fullName evidence="1">Endonuclease GajA/Old nuclease/RecF-like AAA domain-containing protein</fullName>
    </recommendedName>
</protein>
<dbReference type="KEGG" id="shc:Shell_0856"/>
<gene>
    <name evidence="2" type="ordered locus">Shell_0856</name>
</gene>
<dbReference type="PANTHER" id="PTHR43581:SF2">
    <property type="entry name" value="EXCINUCLEASE ATPASE SUBUNIT"/>
    <property type="match status" value="1"/>
</dbReference>
<dbReference type="SUPFAM" id="SSF52540">
    <property type="entry name" value="P-loop containing nucleoside triphosphate hydrolases"/>
    <property type="match status" value="1"/>
</dbReference>
<name>D7D871_STAHD</name>
<dbReference type="RefSeq" id="WP_013143165.1">
    <property type="nucleotide sequence ID" value="NC_014205.1"/>
</dbReference>
<dbReference type="InterPro" id="IPR041685">
    <property type="entry name" value="AAA_GajA/Old/RecF-like"/>
</dbReference>
<dbReference type="eggNOG" id="arCOG03233">
    <property type="taxonomic scope" value="Archaea"/>
</dbReference>
<dbReference type="STRING" id="591019.Shell_0856"/>
<evidence type="ECO:0000313" key="2">
    <source>
        <dbReference type="EMBL" id="ADI31967.1"/>
    </source>
</evidence>
<feature type="domain" description="Endonuclease GajA/Old nuclease/RecF-like AAA" evidence="1">
    <location>
        <begin position="7"/>
        <end position="149"/>
    </location>
</feature>
<dbReference type="Proteomes" id="UP000002573">
    <property type="component" value="Chromosome"/>
</dbReference>
<evidence type="ECO:0000259" key="1">
    <source>
        <dbReference type="Pfam" id="PF13175"/>
    </source>
</evidence>
<reference evidence="3" key="1">
    <citation type="submission" date="2010-05" db="EMBL/GenBank/DDBJ databases">
        <title>Complete sequence of Staphylothermus hellenicus DSM 12710.</title>
        <authorList>
            <consortium name="US DOE Joint Genome Institute"/>
            <person name="Lucas S."/>
            <person name="Copeland A."/>
            <person name="Lapidus A."/>
            <person name="Cheng J.-F."/>
            <person name="Bruce D."/>
            <person name="Goodwin L."/>
            <person name="Pitluck S."/>
            <person name="Davenport K."/>
            <person name="Detter J.C."/>
            <person name="Han C."/>
            <person name="Tapia R."/>
            <person name="Larimer F."/>
            <person name="Land M."/>
            <person name="Hauser L."/>
            <person name="Kyrpides N."/>
            <person name="Mikhailova N."/>
            <person name="Anderson I.J."/>
            <person name="Woyke T."/>
        </authorList>
    </citation>
    <scope>NUCLEOTIDE SEQUENCE [LARGE SCALE GENOMIC DNA]</scope>
    <source>
        <strain evidence="3">DSM 12710 / JCM 10830 / BK20S6-10-b1 / P8</strain>
    </source>
</reference>
<dbReference type="Gene3D" id="3.40.50.300">
    <property type="entry name" value="P-loop containing nucleotide triphosphate hydrolases"/>
    <property type="match status" value="1"/>
</dbReference>
<feature type="domain" description="Endonuclease GajA/Old nuclease/RecF-like AAA" evidence="1">
    <location>
        <begin position="298"/>
        <end position="378"/>
    </location>
</feature>
<reference evidence="2 3" key="2">
    <citation type="journal article" date="2011" name="Stand. Genomic Sci.">
        <title>Complete genome sequence of Staphylothermus hellenicus P8.</title>
        <authorList>
            <person name="Anderson I."/>
            <person name="Wirth R."/>
            <person name="Lucas S."/>
            <person name="Copeland A."/>
            <person name="Lapidus A."/>
            <person name="Cheng J.F."/>
            <person name="Goodwin L."/>
            <person name="Pitluck S."/>
            <person name="Davenport K."/>
            <person name="Detter J.C."/>
            <person name="Han C."/>
            <person name="Tapia R."/>
            <person name="Land M."/>
            <person name="Hauser L."/>
            <person name="Pati A."/>
            <person name="Mikhailova N."/>
            <person name="Woyke T."/>
            <person name="Klenk H.P."/>
            <person name="Kyrpides N."/>
            <person name="Ivanova N."/>
        </authorList>
    </citation>
    <scope>NUCLEOTIDE SEQUENCE [LARGE SCALE GENOMIC DNA]</scope>
    <source>
        <strain evidence="3">DSM 12710 / JCM 10830 / BK20S6-10-b1 / P8</strain>
    </source>
</reference>